<sequence>MKRILAADVGNILTKVALFHKEAGRWKLAGRAFFPTTVEPPESDVMAGLREAVSKLETSTKFKLLEGARLITPAGDTEGADMFVATSSAGGGLRLLVAGLSREITAESAHRAALGAGAVVAGILSVDDIRQGIDAIERIRRIEPDIILLTGGTDGGNVWDVAALAELVAMADPRPRFNACGRMPVIYAGNVDAKPYVTGLLEGSMDVVCVDNIRPVLEEENLEPVRAEILKVFFDRVVAHLPGYRTLSSWAEGPVKPTPAATGDVLTHLAAKKREDILAVDVGGSTVDVFSIIGGKLYRTVSLGARLSHQTGAGSFRPRPEEIAKWLPQDVDEDLVRNWYYNRVLHPTTVPETFEDLMLEQGFVREALKVSLEQHISLTRGLKGIHQRRQIGDLFHQSSTGESLVNPMKIRTIVASGIPLSCAPRLSQAVLMLLDGLMPQGITDLVVDEKCVLPHLGALFEVCRDVAEELIEEALVPAGTCISPVGPKVPPGRVIARVKVLDKTCDIASGELLTVPIEREGPVTIEVIVRREFDVGGGKGNHVVTTVHPGALGLILDGRGRPLAIPERPADRKAALRKWFRSVKAFPDLILSDAVRAKIAD</sequence>
<dbReference type="KEGG" id="fcz:IMF26_09135"/>
<organism evidence="1">
    <name type="scientific">Candidatus Fermentithermobacillus carboniphilus</name>
    <dbReference type="NCBI Taxonomy" id="3085328"/>
    <lineage>
        <taxon>Bacteria</taxon>
        <taxon>Bacillati</taxon>
        <taxon>Bacillota</taxon>
        <taxon>Candidatus Fermentithermobacillia</taxon>
        <taxon>Candidatus Fermentithermobacillales</taxon>
        <taxon>Candidatus Fermentithermobacillaceae</taxon>
        <taxon>Candidatus Fermentithermobacillus</taxon>
    </lineage>
</organism>
<evidence type="ECO:0000313" key="1">
    <source>
        <dbReference type="EMBL" id="QUL98192.1"/>
    </source>
</evidence>
<name>A0AAT9LBZ2_9FIRM</name>
<protein>
    <submittedName>
        <fullName evidence="1">Glutamate mutase L</fullName>
    </submittedName>
</protein>
<dbReference type="AlphaFoldDB" id="A0AAT9LBZ2"/>
<dbReference type="Pfam" id="PF13941">
    <property type="entry name" value="MutL"/>
    <property type="match status" value="1"/>
</dbReference>
<dbReference type="InterPro" id="IPR006230">
    <property type="entry name" value="MutL"/>
</dbReference>
<proteinExistence type="predicted"/>
<reference evidence="1" key="1">
    <citation type="submission" date="2020-10" db="EMBL/GenBank/DDBJ databases">
        <authorList>
            <person name="Kadnikov V."/>
            <person name="Beletsky A.V."/>
            <person name="Mardanov A.V."/>
            <person name="Karnachuk O.V."/>
            <person name="Ravin N.V."/>
        </authorList>
    </citation>
    <scope>NUCLEOTIDE SEQUENCE</scope>
    <source>
        <strain evidence="1">Bu02</strain>
    </source>
</reference>
<gene>
    <name evidence="1" type="ORF">IMF26_09135</name>
</gene>
<dbReference type="EMBL" id="CP062796">
    <property type="protein sequence ID" value="QUL98192.1"/>
    <property type="molecule type" value="Genomic_DNA"/>
</dbReference>
<reference evidence="1" key="2">
    <citation type="journal article" date="2023" name="Biology">
        <title>Prokaryotic Life Associated with Coal-Fire Gas Vents Revealed by Metagenomics.</title>
        <authorList>
            <person name="Kadnikov V.V."/>
            <person name="Mardanov A.V."/>
            <person name="Beletsky A.V."/>
            <person name="Karnachuk O.V."/>
            <person name="Ravin N.V."/>
        </authorList>
    </citation>
    <scope>NUCLEOTIDE SEQUENCE</scope>
    <source>
        <strain evidence="1">Bu02</strain>
    </source>
</reference>
<accession>A0AAT9LBZ2</accession>